<gene>
    <name evidence="2" type="ORF">JMJ77_010129</name>
</gene>
<comment type="caution">
    <text evidence="2">The sequence shown here is derived from an EMBL/GenBank/DDBJ whole genome shotgun (WGS) entry which is preliminary data.</text>
</comment>
<dbReference type="Proteomes" id="UP000699042">
    <property type="component" value="Unassembled WGS sequence"/>
</dbReference>
<sequence>MGLGLWRRGYWPGLFKASGGEERQETKSVVSVGTGVTEQYG</sequence>
<feature type="region of interest" description="Disordered" evidence="1">
    <location>
        <begin position="20"/>
        <end position="41"/>
    </location>
</feature>
<keyword evidence="3" id="KW-1185">Reference proteome</keyword>
<name>A0A9P7QV30_9PEZI</name>
<protein>
    <submittedName>
        <fullName evidence="2">Uncharacterized protein</fullName>
    </submittedName>
</protein>
<feature type="compositionally biased region" description="Low complexity" evidence="1">
    <location>
        <begin position="28"/>
        <end position="41"/>
    </location>
</feature>
<organism evidence="2 3">
    <name type="scientific">Colletotrichum scovillei</name>
    <dbReference type="NCBI Taxonomy" id="1209932"/>
    <lineage>
        <taxon>Eukaryota</taxon>
        <taxon>Fungi</taxon>
        <taxon>Dikarya</taxon>
        <taxon>Ascomycota</taxon>
        <taxon>Pezizomycotina</taxon>
        <taxon>Sordariomycetes</taxon>
        <taxon>Hypocreomycetidae</taxon>
        <taxon>Glomerellales</taxon>
        <taxon>Glomerellaceae</taxon>
        <taxon>Colletotrichum</taxon>
        <taxon>Colletotrichum acutatum species complex</taxon>
    </lineage>
</organism>
<reference evidence="2" key="1">
    <citation type="submission" date="2021-05" db="EMBL/GenBank/DDBJ databases">
        <title>Comparative genomics of three Colletotrichum scovillei strains and genetic complementation revealed genes involved fungal growth and virulence on chili pepper.</title>
        <authorList>
            <person name="Hsieh D.-K."/>
            <person name="Chuang S.-C."/>
            <person name="Chen C.-Y."/>
            <person name="Chao Y.-T."/>
            <person name="Lu M.-Y.J."/>
            <person name="Lee M.-H."/>
            <person name="Shih M.-C."/>
        </authorList>
    </citation>
    <scope>NUCLEOTIDE SEQUENCE</scope>
    <source>
        <strain evidence="2">Coll-153</strain>
    </source>
</reference>
<evidence type="ECO:0000313" key="3">
    <source>
        <dbReference type="Proteomes" id="UP000699042"/>
    </source>
</evidence>
<dbReference type="AlphaFoldDB" id="A0A9P7QV30"/>
<dbReference type="EMBL" id="JAESDN010000013">
    <property type="protein sequence ID" value="KAG7042022.1"/>
    <property type="molecule type" value="Genomic_DNA"/>
</dbReference>
<proteinExistence type="predicted"/>
<evidence type="ECO:0000256" key="1">
    <source>
        <dbReference type="SAM" id="MobiDB-lite"/>
    </source>
</evidence>
<evidence type="ECO:0000313" key="2">
    <source>
        <dbReference type="EMBL" id="KAG7042022.1"/>
    </source>
</evidence>
<accession>A0A9P7QV30</accession>